<protein>
    <submittedName>
        <fullName evidence="2">Uncharacterized protein</fullName>
    </submittedName>
</protein>
<reference evidence="2 3" key="1">
    <citation type="submission" date="2019-07" db="EMBL/GenBank/DDBJ databases">
        <title>Whole genome shotgun sequence of Vibrio superstes NBRC 103154.</title>
        <authorList>
            <person name="Hosoyama A."/>
            <person name="Uohara A."/>
            <person name="Ohji S."/>
            <person name="Ichikawa N."/>
        </authorList>
    </citation>
    <scope>NUCLEOTIDE SEQUENCE [LARGE SCALE GENOMIC DNA]</scope>
    <source>
        <strain evidence="2 3">NBRC 103154</strain>
    </source>
</reference>
<keyword evidence="3" id="KW-1185">Reference proteome</keyword>
<proteinExistence type="predicted"/>
<evidence type="ECO:0000313" key="3">
    <source>
        <dbReference type="Proteomes" id="UP000321113"/>
    </source>
</evidence>
<comment type="caution">
    <text evidence="2">The sequence shown here is derived from an EMBL/GenBank/DDBJ whole genome shotgun (WGS) entry which is preliminary data.</text>
</comment>
<feature type="transmembrane region" description="Helical" evidence="1">
    <location>
        <begin position="68"/>
        <end position="90"/>
    </location>
</feature>
<dbReference type="AlphaFoldDB" id="A0A511QSJ2"/>
<name>A0A511QSJ2_9VIBR</name>
<keyword evidence="1" id="KW-0472">Membrane</keyword>
<evidence type="ECO:0000313" key="2">
    <source>
        <dbReference type="EMBL" id="GEM80323.1"/>
    </source>
</evidence>
<keyword evidence="1" id="KW-0812">Transmembrane</keyword>
<dbReference type="RefSeq" id="WP_119009116.1">
    <property type="nucleotide sequence ID" value="NZ_BJXK01000010.1"/>
</dbReference>
<accession>A0A511QSJ2</accession>
<organism evidence="2 3">
    <name type="scientific">Vibrio superstes NBRC 103154</name>
    <dbReference type="NCBI Taxonomy" id="1219062"/>
    <lineage>
        <taxon>Bacteria</taxon>
        <taxon>Pseudomonadati</taxon>
        <taxon>Pseudomonadota</taxon>
        <taxon>Gammaproteobacteria</taxon>
        <taxon>Vibrionales</taxon>
        <taxon>Vibrionaceae</taxon>
        <taxon>Vibrio</taxon>
    </lineage>
</organism>
<evidence type="ECO:0000256" key="1">
    <source>
        <dbReference type="SAM" id="Phobius"/>
    </source>
</evidence>
<dbReference type="OrthoDB" id="21094at2"/>
<dbReference type="Proteomes" id="UP000321113">
    <property type="component" value="Unassembled WGS sequence"/>
</dbReference>
<feature type="transmembrane region" description="Helical" evidence="1">
    <location>
        <begin position="40"/>
        <end position="62"/>
    </location>
</feature>
<dbReference type="EMBL" id="BJXK01000010">
    <property type="protein sequence ID" value="GEM80323.1"/>
    <property type="molecule type" value="Genomic_DNA"/>
</dbReference>
<sequence length="130" mass="14193">MLSLFLTKLITGWVAIDPRGLTPVYFAQVHSLGASHYKQLAIKSGLIIVSTLLAFLTGIVVISNVNAIPALVAQIIVGVALFLTCVALISKKKTHKRIKKEHWVGNGLYQRETSARTVYPLASPYAMFSL</sequence>
<keyword evidence="1" id="KW-1133">Transmembrane helix</keyword>
<gene>
    <name evidence="2" type="ORF">VSU01S_25680</name>
</gene>